<dbReference type="GO" id="GO:0010181">
    <property type="term" value="F:FMN binding"/>
    <property type="evidence" value="ECO:0007669"/>
    <property type="project" value="InterPro"/>
</dbReference>
<evidence type="ECO:0000313" key="3">
    <source>
        <dbReference type="EMBL" id="ROZ64262.1"/>
    </source>
</evidence>
<feature type="domain" description="Flavin reductase like" evidence="2">
    <location>
        <begin position="174"/>
        <end position="317"/>
    </location>
</feature>
<dbReference type="InterPro" id="IPR009959">
    <property type="entry name" value="Cyclase_SnoaL-like"/>
</dbReference>
<dbReference type="Gene3D" id="3.10.450.50">
    <property type="match status" value="1"/>
</dbReference>
<dbReference type="Pfam" id="PF07366">
    <property type="entry name" value="SnoaL"/>
    <property type="match status" value="1"/>
</dbReference>
<dbReference type="AlphaFoldDB" id="A0A3N3ZTN7"/>
<sequence>MQETGISHLKDTLRSNIESAWSKAWDSGNVNALDEIVSPGYVRRLTNSGLRSGIDEVKDEILRIREALPDLHTSIDRILVEGDSAAVYWHSTGTFTEALNGVPPTGGTVETYGSNLVTVQDGKIISEDVTWDATQLLNDLGLSSLASAFEEHTVDPVVDNLDGTPHREMLKAFNRQFVSGVTVVSVLDETSTPKGLAVSSYNSVSLDPPLVLFCVQKTSSTYPSLFRGKHLGINILSCEQRETLGVFASKDKDKFARVPWHEGPNGSPLIDGSAAAVEVEVKERFQALTHTVFIGRVVHAETSEDEPIIYKAGKFFDSRNLDPLD</sequence>
<evidence type="ECO:0000313" key="4">
    <source>
        <dbReference type="Proteomes" id="UP000270616"/>
    </source>
</evidence>
<dbReference type="Pfam" id="PF01613">
    <property type="entry name" value="Flavin_Reduct"/>
    <property type="match status" value="1"/>
</dbReference>
<accession>A0A3N3ZTN7</accession>
<dbReference type="RefSeq" id="WP_123824358.1">
    <property type="nucleotide sequence ID" value="NZ_RKMF01000003.1"/>
</dbReference>
<evidence type="ECO:0000256" key="1">
    <source>
        <dbReference type="ARBA" id="ARBA00023002"/>
    </source>
</evidence>
<dbReference type="InterPro" id="IPR050268">
    <property type="entry name" value="NADH-dep_flavin_reductase"/>
</dbReference>
<proteinExistence type="predicted"/>
<keyword evidence="1" id="KW-0560">Oxidoreductase</keyword>
<dbReference type="PANTHER" id="PTHR30466:SF1">
    <property type="entry name" value="FMN REDUCTASE (NADH) RUTF"/>
    <property type="match status" value="1"/>
</dbReference>
<evidence type="ECO:0000259" key="2">
    <source>
        <dbReference type="SMART" id="SM00903"/>
    </source>
</evidence>
<dbReference type="GO" id="GO:0030638">
    <property type="term" value="P:polyketide metabolic process"/>
    <property type="evidence" value="ECO:0007669"/>
    <property type="project" value="InterPro"/>
</dbReference>
<dbReference type="SUPFAM" id="SSF54427">
    <property type="entry name" value="NTF2-like"/>
    <property type="match status" value="1"/>
</dbReference>
<dbReference type="InterPro" id="IPR012349">
    <property type="entry name" value="Split_barrel_FMN-bd"/>
</dbReference>
<comment type="caution">
    <text evidence="3">The sequence shown here is derived from an EMBL/GenBank/DDBJ whole genome shotgun (WGS) entry which is preliminary data.</text>
</comment>
<keyword evidence="4" id="KW-1185">Reference proteome</keyword>
<dbReference type="Proteomes" id="UP000270616">
    <property type="component" value="Unassembled WGS sequence"/>
</dbReference>
<dbReference type="InterPro" id="IPR002563">
    <property type="entry name" value="Flavin_Rdtase-like_dom"/>
</dbReference>
<dbReference type="SUPFAM" id="SSF50475">
    <property type="entry name" value="FMN-binding split barrel"/>
    <property type="match status" value="1"/>
</dbReference>
<dbReference type="OrthoDB" id="9792858at2"/>
<dbReference type="SMART" id="SM00903">
    <property type="entry name" value="Flavin_Reduct"/>
    <property type="match status" value="1"/>
</dbReference>
<organism evidence="3 4">
    <name type="scientific">Kocuria soli</name>
    <dbReference type="NCBI Taxonomy" id="2485125"/>
    <lineage>
        <taxon>Bacteria</taxon>
        <taxon>Bacillati</taxon>
        <taxon>Actinomycetota</taxon>
        <taxon>Actinomycetes</taxon>
        <taxon>Micrococcales</taxon>
        <taxon>Micrococcaceae</taxon>
        <taxon>Kocuria</taxon>
    </lineage>
</organism>
<name>A0A3N3ZTN7_9MICC</name>
<dbReference type="EMBL" id="RKMF01000003">
    <property type="protein sequence ID" value="ROZ64262.1"/>
    <property type="molecule type" value="Genomic_DNA"/>
</dbReference>
<dbReference type="GO" id="GO:0042602">
    <property type="term" value="F:riboflavin reductase (NADPH) activity"/>
    <property type="evidence" value="ECO:0007669"/>
    <property type="project" value="TreeGrafter"/>
</dbReference>
<dbReference type="PANTHER" id="PTHR30466">
    <property type="entry name" value="FLAVIN REDUCTASE"/>
    <property type="match status" value="1"/>
</dbReference>
<protein>
    <submittedName>
        <fullName evidence="3">Flavin reductase</fullName>
    </submittedName>
</protein>
<gene>
    <name evidence="3" type="ORF">EDL96_03090</name>
</gene>
<reference evidence="3 4" key="1">
    <citation type="submission" date="2018-10" db="EMBL/GenBank/DDBJ databases">
        <title>Kocuria sp. M5W7-7, whole genome shotgun sequence.</title>
        <authorList>
            <person name="Tuo L."/>
        </authorList>
    </citation>
    <scope>NUCLEOTIDE SEQUENCE [LARGE SCALE GENOMIC DNA]</scope>
    <source>
        <strain evidence="3 4">M5W7-7</strain>
    </source>
</reference>
<dbReference type="InterPro" id="IPR032710">
    <property type="entry name" value="NTF2-like_dom_sf"/>
</dbReference>
<dbReference type="Gene3D" id="2.30.110.10">
    <property type="entry name" value="Electron Transport, Fmn-binding Protein, Chain A"/>
    <property type="match status" value="1"/>
</dbReference>